<keyword evidence="4" id="KW-0597">Phosphoprotein</keyword>
<dbReference type="InterPro" id="IPR003594">
    <property type="entry name" value="HATPase_dom"/>
</dbReference>
<dbReference type="PRINTS" id="PR00344">
    <property type="entry name" value="BCTRLSENSOR"/>
</dbReference>
<keyword evidence="10" id="KW-0812">Transmembrane</keyword>
<dbReference type="SMART" id="SM00304">
    <property type="entry name" value="HAMP"/>
    <property type="match status" value="1"/>
</dbReference>
<feature type="domain" description="HAMP" evidence="12">
    <location>
        <begin position="172"/>
        <end position="229"/>
    </location>
</feature>
<comment type="subcellular location">
    <subcellularLocation>
        <location evidence="2">Membrane</location>
    </subcellularLocation>
</comment>
<dbReference type="Gene3D" id="3.30.565.10">
    <property type="entry name" value="Histidine kinase-like ATPase, C-terminal domain"/>
    <property type="match status" value="1"/>
</dbReference>
<dbReference type="PROSITE" id="PS50885">
    <property type="entry name" value="HAMP"/>
    <property type="match status" value="1"/>
</dbReference>
<organism evidence="13 14">
    <name type="scientific">Neorhodopirellula lusitana</name>
    <dbReference type="NCBI Taxonomy" id="445327"/>
    <lineage>
        <taxon>Bacteria</taxon>
        <taxon>Pseudomonadati</taxon>
        <taxon>Planctomycetota</taxon>
        <taxon>Planctomycetia</taxon>
        <taxon>Pirellulales</taxon>
        <taxon>Pirellulaceae</taxon>
        <taxon>Neorhodopirellula</taxon>
    </lineage>
</organism>
<dbReference type="InterPro" id="IPR050980">
    <property type="entry name" value="2C_sensor_his_kinase"/>
</dbReference>
<evidence type="ECO:0000256" key="8">
    <source>
        <dbReference type="ARBA" id="ARBA00022840"/>
    </source>
</evidence>
<keyword evidence="8" id="KW-0067">ATP-binding</keyword>
<dbReference type="SMART" id="SM00387">
    <property type="entry name" value="HATPase_c"/>
    <property type="match status" value="1"/>
</dbReference>
<evidence type="ECO:0000256" key="2">
    <source>
        <dbReference type="ARBA" id="ARBA00004370"/>
    </source>
</evidence>
<feature type="compositionally biased region" description="Acidic residues" evidence="9">
    <location>
        <begin position="289"/>
        <end position="300"/>
    </location>
</feature>
<keyword evidence="10" id="KW-0472">Membrane</keyword>
<dbReference type="PANTHER" id="PTHR44936:SF10">
    <property type="entry name" value="SENSOR PROTEIN RSTB"/>
    <property type="match status" value="1"/>
</dbReference>
<evidence type="ECO:0000313" key="13">
    <source>
        <dbReference type="EMBL" id="SMP59297.1"/>
    </source>
</evidence>
<keyword evidence="14" id="KW-1185">Reference proteome</keyword>
<feature type="domain" description="Histidine kinase" evidence="11">
    <location>
        <begin position="246"/>
        <end position="475"/>
    </location>
</feature>
<dbReference type="RefSeq" id="WP_283432951.1">
    <property type="nucleotide sequence ID" value="NZ_FXUG01000006.1"/>
</dbReference>
<reference evidence="13 14" key="1">
    <citation type="submission" date="2017-05" db="EMBL/GenBank/DDBJ databases">
        <authorList>
            <person name="Varghese N."/>
            <person name="Submissions S."/>
        </authorList>
    </citation>
    <scope>NUCLEOTIDE SEQUENCE [LARGE SCALE GENOMIC DNA]</scope>
    <source>
        <strain evidence="13 14">DSM 25457</strain>
    </source>
</reference>
<accession>A0ABY1Q4B3</accession>
<evidence type="ECO:0000256" key="6">
    <source>
        <dbReference type="ARBA" id="ARBA00022741"/>
    </source>
</evidence>
<name>A0ABY1Q4B3_9BACT</name>
<dbReference type="EMBL" id="FXUG01000006">
    <property type="protein sequence ID" value="SMP59297.1"/>
    <property type="molecule type" value="Genomic_DNA"/>
</dbReference>
<dbReference type="PROSITE" id="PS50109">
    <property type="entry name" value="HIS_KIN"/>
    <property type="match status" value="1"/>
</dbReference>
<dbReference type="InterPro" id="IPR036890">
    <property type="entry name" value="HATPase_C_sf"/>
</dbReference>
<dbReference type="Proteomes" id="UP001158067">
    <property type="component" value="Unassembled WGS sequence"/>
</dbReference>
<evidence type="ECO:0000256" key="10">
    <source>
        <dbReference type="SAM" id="Phobius"/>
    </source>
</evidence>
<dbReference type="InterPro" id="IPR004358">
    <property type="entry name" value="Sig_transdc_His_kin-like_C"/>
</dbReference>
<keyword evidence="10" id="KW-1133">Transmembrane helix</keyword>
<evidence type="ECO:0000256" key="1">
    <source>
        <dbReference type="ARBA" id="ARBA00000085"/>
    </source>
</evidence>
<comment type="catalytic activity">
    <reaction evidence="1">
        <text>ATP + protein L-histidine = ADP + protein N-phospho-L-histidine.</text>
        <dbReference type="EC" id="2.7.13.3"/>
    </reaction>
</comment>
<dbReference type="InterPro" id="IPR005467">
    <property type="entry name" value="His_kinase_dom"/>
</dbReference>
<dbReference type="InterPro" id="IPR003660">
    <property type="entry name" value="HAMP_dom"/>
</dbReference>
<evidence type="ECO:0000313" key="14">
    <source>
        <dbReference type="Proteomes" id="UP001158067"/>
    </source>
</evidence>
<gene>
    <name evidence="13" type="ORF">SAMN06265222_106206</name>
</gene>
<dbReference type="PANTHER" id="PTHR44936">
    <property type="entry name" value="SENSOR PROTEIN CREC"/>
    <property type="match status" value="1"/>
</dbReference>
<dbReference type="Gene3D" id="1.10.287.130">
    <property type="match status" value="1"/>
</dbReference>
<keyword evidence="6" id="KW-0547">Nucleotide-binding</keyword>
<feature type="transmembrane region" description="Helical" evidence="10">
    <location>
        <begin position="12"/>
        <end position="36"/>
    </location>
</feature>
<feature type="transmembrane region" description="Helical" evidence="10">
    <location>
        <begin position="149"/>
        <end position="175"/>
    </location>
</feature>
<evidence type="ECO:0000259" key="12">
    <source>
        <dbReference type="PROSITE" id="PS50885"/>
    </source>
</evidence>
<dbReference type="CDD" id="cd06225">
    <property type="entry name" value="HAMP"/>
    <property type="match status" value="1"/>
</dbReference>
<evidence type="ECO:0000256" key="7">
    <source>
        <dbReference type="ARBA" id="ARBA00022777"/>
    </source>
</evidence>
<feature type="region of interest" description="Disordered" evidence="9">
    <location>
        <begin position="273"/>
        <end position="300"/>
    </location>
</feature>
<protein>
    <recommendedName>
        <fullName evidence="3">histidine kinase</fullName>
        <ecNumber evidence="3">2.7.13.3</ecNumber>
    </recommendedName>
</protein>
<comment type="caution">
    <text evidence="13">The sequence shown here is derived from an EMBL/GenBank/DDBJ whole genome shotgun (WGS) entry which is preliminary data.</text>
</comment>
<evidence type="ECO:0000259" key="11">
    <source>
        <dbReference type="PROSITE" id="PS50109"/>
    </source>
</evidence>
<proteinExistence type="predicted"/>
<dbReference type="Pfam" id="PF00672">
    <property type="entry name" value="HAMP"/>
    <property type="match status" value="1"/>
</dbReference>
<keyword evidence="7" id="KW-0418">Kinase</keyword>
<evidence type="ECO:0000256" key="9">
    <source>
        <dbReference type="SAM" id="MobiDB-lite"/>
    </source>
</evidence>
<evidence type="ECO:0000256" key="4">
    <source>
        <dbReference type="ARBA" id="ARBA00022553"/>
    </source>
</evidence>
<dbReference type="Pfam" id="PF02518">
    <property type="entry name" value="HATPase_c"/>
    <property type="match status" value="1"/>
</dbReference>
<evidence type="ECO:0000256" key="5">
    <source>
        <dbReference type="ARBA" id="ARBA00022679"/>
    </source>
</evidence>
<keyword evidence="5" id="KW-0808">Transferase</keyword>
<dbReference type="EC" id="2.7.13.3" evidence="3"/>
<dbReference type="SUPFAM" id="SSF55874">
    <property type="entry name" value="ATPase domain of HSP90 chaperone/DNA topoisomerase II/histidine kinase"/>
    <property type="match status" value="1"/>
</dbReference>
<evidence type="ECO:0000256" key="3">
    <source>
        <dbReference type="ARBA" id="ARBA00012438"/>
    </source>
</evidence>
<sequence length="475" mass="52169">MPLTPHYRSLRFRLLGPIVATALFAAVIVAIASYALGDRWAAEERDNRVAAMRRTLTEANFPLNAIVLKSLAELTQTELVTLSRGGSVLNRTLTVPVNDLSSDTVVVDKDRYDVVRFQVDGGRLRSDRVDQVAVLFDQRQLAADRRRAAWLPLVTGFSTIFALSSMILWLTSWLVRRISRLQKRVEAVAAGDFQSGRSLAPVTEEPVDEIGRLGVAVDEMSGQLDQLWKQVNRQQSQKLLHQIAGGMAHQLRNSLTGARMAVELHAQVCPAMHADRSSGGDAKGGIGNGEDDSPTQNTNDDDTLEVAISQIEQAEDYVRRLLLAASGREAPRQPAEIVACWNEVRTNLASIAQHWNVKLDWDWDDSIGTQTIADGPTWVAAITNLVHNAMQAGGDEVIVRAKQREDGSIGFEVRDNGPGLDEKVQADLFEPFVTSKPEGLGLGLSVVQRAAEVLGGKVDWARCDGWTVFEFSIFN</sequence>